<dbReference type="EMBL" id="CM023477">
    <property type="protein sequence ID" value="KAH7936963.1"/>
    <property type="molecule type" value="Genomic_DNA"/>
</dbReference>
<organism evidence="1 2">
    <name type="scientific">Dermacentor silvarum</name>
    <name type="common">Tick</name>
    <dbReference type="NCBI Taxonomy" id="543639"/>
    <lineage>
        <taxon>Eukaryota</taxon>
        <taxon>Metazoa</taxon>
        <taxon>Ecdysozoa</taxon>
        <taxon>Arthropoda</taxon>
        <taxon>Chelicerata</taxon>
        <taxon>Arachnida</taxon>
        <taxon>Acari</taxon>
        <taxon>Parasitiformes</taxon>
        <taxon>Ixodida</taxon>
        <taxon>Ixodoidea</taxon>
        <taxon>Ixodidae</taxon>
        <taxon>Rhipicephalinae</taxon>
        <taxon>Dermacentor</taxon>
    </lineage>
</organism>
<reference evidence="1" key="1">
    <citation type="submission" date="2020-05" db="EMBL/GenBank/DDBJ databases">
        <title>Large-scale comparative analyses of tick genomes elucidate their genetic diversity and vector capacities.</title>
        <authorList>
            <person name="Jia N."/>
            <person name="Wang J."/>
            <person name="Shi W."/>
            <person name="Du L."/>
            <person name="Sun Y."/>
            <person name="Zhan W."/>
            <person name="Jiang J."/>
            <person name="Wang Q."/>
            <person name="Zhang B."/>
            <person name="Ji P."/>
            <person name="Sakyi L.B."/>
            <person name="Cui X."/>
            <person name="Yuan T."/>
            <person name="Jiang B."/>
            <person name="Yang W."/>
            <person name="Lam T.T.-Y."/>
            <person name="Chang Q."/>
            <person name="Ding S."/>
            <person name="Wang X."/>
            <person name="Zhu J."/>
            <person name="Ruan X."/>
            <person name="Zhao L."/>
            <person name="Wei J."/>
            <person name="Que T."/>
            <person name="Du C."/>
            <person name="Cheng J."/>
            <person name="Dai P."/>
            <person name="Han X."/>
            <person name="Huang E."/>
            <person name="Gao Y."/>
            <person name="Liu J."/>
            <person name="Shao H."/>
            <person name="Ye R."/>
            <person name="Li L."/>
            <person name="Wei W."/>
            <person name="Wang X."/>
            <person name="Wang C."/>
            <person name="Yang T."/>
            <person name="Huo Q."/>
            <person name="Li W."/>
            <person name="Guo W."/>
            <person name="Chen H."/>
            <person name="Zhou L."/>
            <person name="Ni X."/>
            <person name="Tian J."/>
            <person name="Zhou Y."/>
            <person name="Sheng Y."/>
            <person name="Liu T."/>
            <person name="Pan Y."/>
            <person name="Xia L."/>
            <person name="Li J."/>
            <person name="Zhao F."/>
            <person name="Cao W."/>
        </authorList>
    </citation>
    <scope>NUCLEOTIDE SEQUENCE</scope>
    <source>
        <strain evidence="1">Dsil-2018</strain>
    </source>
</reference>
<gene>
    <name evidence="1" type="ORF">HPB49_006667</name>
</gene>
<protein>
    <submittedName>
        <fullName evidence="1">Uncharacterized protein</fullName>
    </submittedName>
</protein>
<accession>A0ACB8C7V3</accession>
<dbReference type="Proteomes" id="UP000821865">
    <property type="component" value="Chromosome 8"/>
</dbReference>
<evidence type="ECO:0000313" key="1">
    <source>
        <dbReference type="EMBL" id="KAH7936963.1"/>
    </source>
</evidence>
<name>A0ACB8C7V3_DERSI</name>
<sequence length="161" mass="18155">MSLASNPDEASVALIGGFIVRAASERILCGNSIALLQAPKHNNPLHGLIARQDRRGLYCPSEDLVIVLRGLRRFSDTVLYNRSSIAQPLEDCVERSVRALMELPVLRCEKCGEKQRKMFLHLIAKKFMQPIFTNYAIGLTDRNKATKLLERKPLSRKVLKL</sequence>
<keyword evidence="2" id="KW-1185">Reference proteome</keyword>
<evidence type="ECO:0000313" key="2">
    <source>
        <dbReference type="Proteomes" id="UP000821865"/>
    </source>
</evidence>
<comment type="caution">
    <text evidence="1">The sequence shown here is derived from an EMBL/GenBank/DDBJ whole genome shotgun (WGS) entry which is preliminary data.</text>
</comment>
<proteinExistence type="predicted"/>